<dbReference type="EMBL" id="BAAFSV010000003">
    <property type="protein sequence ID" value="GAB1316455.1"/>
    <property type="molecule type" value="Genomic_DNA"/>
</dbReference>
<keyword evidence="2" id="KW-1185">Reference proteome</keyword>
<organism evidence="1 2">
    <name type="scientific">Madurella fahalii</name>
    <dbReference type="NCBI Taxonomy" id="1157608"/>
    <lineage>
        <taxon>Eukaryota</taxon>
        <taxon>Fungi</taxon>
        <taxon>Dikarya</taxon>
        <taxon>Ascomycota</taxon>
        <taxon>Pezizomycotina</taxon>
        <taxon>Sordariomycetes</taxon>
        <taxon>Sordariomycetidae</taxon>
        <taxon>Sordariales</taxon>
        <taxon>Sordariales incertae sedis</taxon>
        <taxon>Madurella</taxon>
    </lineage>
</organism>
<evidence type="ECO:0000313" key="2">
    <source>
        <dbReference type="Proteomes" id="UP001628179"/>
    </source>
</evidence>
<dbReference type="GeneID" id="98177408"/>
<sequence>MGAVIAPTLITLLEKNCPYDFTIQVHTSPAVSSKAVRRFIYITLHAEDKDIADSAGLEQTIQTELVRVVPSRFSPLHLKFY</sequence>
<dbReference type="RefSeq" id="XP_070918186.1">
    <property type="nucleotide sequence ID" value="XM_071062085.1"/>
</dbReference>
<evidence type="ECO:0000313" key="1">
    <source>
        <dbReference type="EMBL" id="GAB1316455.1"/>
    </source>
</evidence>
<protein>
    <submittedName>
        <fullName evidence="1">Uncharacterized protein</fullName>
    </submittedName>
</protein>
<gene>
    <name evidence="1" type="ORF">MFIFM68171_06665</name>
</gene>
<name>A0ABQ0GFX3_9PEZI</name>
<proteinExistence type="predicted"/>
<dbReference type="Proteomes" id="UP001628179">
    <property type="component" value="Unassembled WGS sequence"/>
</dbReference>
<comment type="caution">
    <text evidence="1">The sequence shown here is derived from an EMBL/GenBank/DDBJ whole genome shotgun (WGS) entry which is preliminary data.</text>
</comment>
<accession>A0ABQ0GFX3</accession>
<reference evidence="1 2" key="1">
    <citation type="submission" date="2024-09" db="EMBL/GenBank/DDBJ databases">
        <title>Itraconazole resistance in Madurella fahalii resulting from another homologue of gene encoding cytochrome P450 14-alpha sterol demethylase (CYP51).</title>
        <authorList>
            <person name="Yoshioka I."/>
            <person name="Fahal A.H."/>
            <person name="Kaneko S."/>
            <person name="Yaguchi T."/>
        </authorList>
    </citation>
    <scope>NUCLEOTIDE SEQUENCE [LARGE SCALE GENOMIC DNA]</scope>
    <source>
        <strain evidence="1 2">IFM 68171</strain>
    </source>
</reference>